<evidence type="ECO:0000313" key="10">
    <source>
        <dbReference type="Proteomes" id="UP001396334"/>
    </source>
</evidence>
<evidence type="ECO:0000256" key="7">
    <source>
        <dbReference type="PIRNR" id="PIRNR031032"/>
    </source>
</evidence>
<sequence>MGLIGKVVDAVLLVTFVSMSVVPLLLDFQALVPESMVPDVLVRLYKWYTIEHQDYLLLERPAFFMALMKVELCFTWPLAIINLYGLLTSKPWFKSTCLIFGSALFTSTTAMVGDMLGSTKPMADKLAMMYSPFIAMGLLAVLRGLVLPSTKASFANGPASALKKRA</sequence>
<comment type="caution">
    <text evidence="9">The sequence shown here is derived from an EMBL/GenBank/DDBJ whole genome shotgun (WGS) entry which is preliminary data.</text>
</comment>
<feature type="transmembrane region" description="Helical" evidence="7">
    <location>
        <begin position="97"/>
        <end position="116"/>
    </location>
</feature>
<evidence type="ECO:0000313" key="9">
    <source>
        <dbReference type="EMBL" id="KAK8993676.1"/>
    </source>
</evidence>
<comment type="similarity">
    <text evidence="2">Belongs to the TMEM97/sigma-2 receptor family.</text>
</comment>
<proteinExistence type="inferred from homology"/>
<evidence type="ECO:0000256" key="5">
    <source>
        <dbReference type="ARBA" id="ARBA00022989"/>
    </source>
</evidence>
<reference evidence="9 10" key="1">
    <citation type="journal article" date="2024" name="G3 (Bethesda)">
        <title>Genome assembly of Hibiscus sabdariffa L. provides insights into metabolisms of medicinal natural products.</title>
        <authorList>
            <person name="Kim T."/>
        </authorList>
    </citation>
    <scope>NUCLEOTIDE SEQUENCE [LARGE SCALE GENOMIC DNA]</scope>
    <source>
        <strain evidence="9">TK-2024</strain>
        <tissue evidence="9">Old leaves</tissue>
    </source>
</reference>
<dbReference type="PROSITE" id="PS51751">
    <property type="entry name" value="EXPERA"/>
    <property type="match status" value="1"/>
</dbReference>
<dbReference type="EMBL" id="JBBPBN010000048">
    <property type="protein sequence ID" value="KAK8993676.1"/>
    <property type="molecule type" value="Genomic_DNA"/>
</dbReference>
<dbReference type="Proteomes" id="UP001396334">
    <property type="component" value="Unassembled WGS sequence"/>
</dbReference>
<dbReference type="InterPro" id="IPR016964">
    <property type="entry name" value="Sigma2_recept"/>
</dbReference>
<accession>A0ABR2PZJ4</accession>
<dbReference type="PIRSF" id="PIRSF031032">
    <property type="entry name" value="TMP_97_prd"/>
    <property type="match status" value="1"/>
</dbReference>
<dbReference type="PANTHER" id="PTHR31204">
    <property type="entry name" value="SIGMA INTRACELLULAR RECEPTOR 2"/>
    <property type="match status" value="1"/>
</dbReference>
<dbReference type="PANTHER" id="PTHR31204:SF1">
    <property type="entry name" value="SIGMA INTRACELLULAR RECEPTOR 2"/>
    <property type="match status" value="1"/>
</dbReference>
<keyword evidence="4" id="KW-0256">Endoplasmic reticulum</keyword>
<feature type="domain" description="EXPERA" evidence="8">
    <location>
        <begin position="8"/>
        <end position="141"/>
    </location>
</feature>
<evidence type="ECO:0000256" key="3">
    <source>
        <dbReference type="ARBA" id="ARBA00022692"/>
    </source>
</evidence>
<dbReference type="InterPro" id="IPR051987">
    <property type="entry name" value="Sigma-2_receptor-like"/>
</dbReference>
<dbReference type="Pfam" id="PF05241">
    <property type="entry name" value="EBP"/>
    <property type="match status" value="1"/>
</dbReference>
<comment type="subcellular location">
    <subcellularLocation>
        <location evidence="1">Endoplasmic reticulum membrane</location>
        <topology evidence="1">Multi-pass membrane protein</topology>
    </subcellularLocation>
</comment>
<evidence type="ECO:0000256" key="4">
    <source>
        <dbReference type="ARBA" id="ARBA00022824"/>
    </source>
</evidence>
<feature type="transmembrane region" description="Helical" evidence="7">
    <location>
        <begin position="62"/>
        <end position="85"/>
    </location>
</feature>
<keyword evidence="5 7" id="KW-1133">Transmembrane helix</keyword>
<evidence type="ECO:0000256" key="2">
    <source>
        <dbReference type="ARBA" id="ARBA00009096"/>
    </source>
</evidence>
<feature type="transmembrane region" description="Helical" evidence="7">
    <location>
        <begin position="7"/>
        <end position="26"/>
    </location>
</feature>
<gene>
    <name evidence="9" type="ORF">V6N11_007901</name>
</gene>
<dbReference type="InterPro" id="IPR033118">
    <property type="entry name" value="EXPERA"/>
</dbReference>
<name>A0ABR2PZJ4_9ROSI</name>
<feature type="transmembrane region" description="Helical" evidence="7">
    <location>
        <begin position="128"/>
        <end position="146"/>
    </location>
</feature>
<organism evidence="9 10">
    <name type="scientific">Hibiscus sabdariffa</name>
    <name type="common">roselle</name>
    <dbReference type="NCBI Taxonomy" id="183260"/>
    <lineage>
        <taxon>Eukaryota</taxon>
        <taxon>Viridiplantae</taxon>
        <taxon>Streptophyta</taxon>
        <taxon>Embryophyta</taxon>
        <taxon>Tracheophyta</taxon>
        <taxon>Spermatophyta</taxon>
        <taxon>Magnoliopsida</taxon>
        <taxon>eudicotyledons</taxon>
        <taxon>Gunneridae</taxon>
        <taxon>Pentapetalae</taxon>
        <taxon>rosids</taxon>
        <taxon>malvids</taxon>
        <taxon>Malvales</taxon>
        <taxon>Malvaceae</taxon>
        <taxon>Malvoideae</taxon>
        <taxon>Hibiscus</taxon>
    </lineage>
</organism>
<protein>
    <recommendedName>
        <fullName evidence="8">EXPERA domain-containing protein</fullName>
    </recommendedName>
</protein>
<keyword evidence="3 7" id="KW-0812">Transmembrane</keyword>
<evidence type="ECO:0000256" key="6">
    <source>
        <dbReference type="ARBA" id="ARBA00023136"/>
    </source>
</evidence>
<evidence type="ECO:0000259" key="8">
    <source>
        <dbReference type="PROSITE" id="PS51751"/>
    </source>
</evidence>
<keyword evidence="6 7" id="KW-0472">Membrane</keyword>
<keyword evidence="10" id="KW-1185">Reference proteome</keyword>
<evidence type="ECO:0000256" key="1">
    <source>
        <dbReference type="ARBA" id="ARBA00004477"/>
    </source>
</evidence>